<dbReference type="AlphaFoldDB" id="A0A246JRV6"/>
<name>A0A246JRV6_9SPHN</name>
<evidence type="ECO:0000313" key="2">
    <source>
        <dbReference type="Proteomes" id="UP000197361"/>
    </source>
</evidence>
<comment type="caution">
    <text evidence="1">The sequence shown here is derived from an EMBL/GenBank/DDBJ whole genome shotgun (WGS) entry which is preliminary data.</text>
</comment>
<reference evidence="1 2" key="1">
    <citation type="journal article" date="2010" name="Int. J. Syst. Evol. Microbiol.">
        <title>Sphingopyxis bauzanensis sp. nov., a psychrophilic bacterium isolated from soil.</title>
        <authorList>
            <person name="Zhang D.C."/>
            <person name="Liu H.C."/>
            <person name="Xin Y.H."/>
            <person name="Zhou Y.G."/>
            <person name="Schinner F."/>
            <person name="Margesin R."/>
        </authorList>
    </citation>
    <scope>NUCLEOTIDE SEQUENCE [LARGE SCALE GENOMIC DNA]</scope>
    <source>
        <strain evidence="1 2">DSM 22271</strain>
    </source>
</reference>
<keyword evidence="2" id="KW-1185">Reference proteome</keyword>
<dbReference type="EMBL" id="NISK01000003">
    <property type="protein sequence ID" value="OWQ95747.1"/>
    <property type="molecule type" value="Genomic_DNA"/>
</dbReference>
<organism evidence="1 2">
    <name type="scientific">Sphingopyxis bauzanensis</name>
    <dbReference type="NCBI Taxonomy" id="651663"/>
    <lineage>
        <taxon>Bacteria</taxon>
        <taxon>Pseudomonadati</taxon>
        <taxon>Pseudomonadota</taxon>
        <taxon>Alphaproteobacteria</taxon>
        <taxon>Sphingomonadales</taxon>
        <taxon>Sphingomonadaceae</taxon>
        <taxon>Sphingopyxis</taxon>
    </lineage>
</organism>
<dbReference type="Proteomes" id="UP000197361">
    <property type="component" value="Unassembled WGS sequence"/>
</dbReference>
<proteinExistence type="predicted"/>
<evidence type="ECO:0000313" key="1">
    <source>
        <dbReference type="EMBL" id="OWQ95747.1"/>
    </source>
</evidence>
<accession>A0A246JRV6</accession>
<protein>
    <submittedName>
        <fullName evidence="1">Uncharacterized protein</fullName>
    </submittedName>
</protein>
<gene>
    <name evidence="1" type="ORF">CDQ92_13270</name>
</gene>
<sequence length="159" mass="16587">MSVKNRLGNSPLLTQSLFEDLASGAVRRVQSSTGATDQDLADVIGCSSATVGNARNRNGKLSAHTLFNLLAVDPLALESLLGHFDRRSVPIVAKCDTDALPSTAGAVHKLAVVTADASPGGKFITDCEALQCEPEIDAAMEALASLKARCIAIRKDRAA</sequence>